<organism evidence="2 3">
    <name type="scientific">Lyngbya confervoides BDU141951</name>
    <dbReference type="NCBI Taxonomy" id="1574623"/>
    <lineage>
        <taxon>Bacteria</taxon>
        <taxon>Bacillati</taxon>
        <taxon>Cyanobacteriota</taxon>
        <taxon>Cyanophyceae</taxon>
        <taxon>Oscillatoriophycideae</taxon>
        <taxon>Oscillatoriales</taxon>
        <taxon>Microcoleaceae</taxon>
        <taxon>Lyngbya</taxon>
    </lineage>
</organism>
<dbReference type="InterPro" id="IPR038390">
    <property type="entry name" value="Metal_Tscrpt_repr_sf"/>
</dbReference>
<feature type="compositionally biased region" description="Basic and acidic residues" evidence="1">
    <location>
        <begin position="13"/>
        <end position="27"/>
    </location>
</feature>
<dbReference type="Pfam" id="PF02583">
    <property type="entry name" value="Trns_repr_metal"/>
    <property type="match status" value="1"/>
</dbReference>
<dbReference type="Gene3D" id="1.20.58.1000">
    <property type="entry name" value="Metal-sensitive repressor, helix protomer"/>
    <property type="match status" value="1"/>
</dbReference>
<evidence type="ECO:0000313" key="3">
    <source>
        <dbReference type="Proteomes" id="UP000031561"/>
    </source>
</evidence>
<keyword evidence="3" id="KW-1185">Reference proteome</keyword>
<dbReference type="PANTHER" id="PTHR33677:SF3">
    <property type="entry name" value="COPPER-SENSING TRANSCRIPTIONAL REPRESSOR RICR"/>
    <property type="match status" value="1"/>
</dbReference>
<accession>A0ABD4T518</accession>
<protein>
    <submittedName>
        <fullName evidence="2">Metal-sensitive transcriptional regulator</fullName>
    </submittedName>
</protein>
<dbReference type="Proteomes" id="UP000031561">
    <property type="component" value="Unassembled WGS sequence"/>
</dbReference>
<name>A0ABD4T518_9CYAN</name>
<evidence type="ECO:0000256" key="1">
    <source>
        <dbReference type="SAM" id="MobiDB-lite"/>
    </source>
</evidence>
<comment type="caution">
    <text evidence="2">The sequence shown here is derived from an EMBL/GenBank/DDBJ whole genome shotgun (WGS) entry which is preliminary data.</text>
</comment>
<feature type="region of interest" description="Disordered" evidence="1">
    <location>
        <begin position="1"/>
        <end position="27"/>
    </location>
</feature>
<dbReference type="EMBL" id="JTHE03000066">
    <property type="protein sequence ID" value="MCM1983614.1"/>
    <property type="molecule type" value="Genomic_DNA"/>
</dbReference>
<gene>
    <name evidence="2" type="ORF">QQ91_0012375</name>
</gene>
<reference evidence="2 3" key="1">
    <citation type="journal article" date="2015" name="Genome Announc.">
        <title>Draft Genome Sequence of Filamentous Marine Cyanobacterium Lyngbya confervoides Strain BDU141951.</title>
        <authorList>
            <person name="Chandrababunaidu M.M."/>
            <person name="Sen D."/>
            <person name="Tripathy S."/>
        </authorList>
    </citation>
    <scope>NUCLEOTIDE SEQUENCE [LARGE SCALE GENOMIC DNA]</scope>
    <source>
        <strain evidence="2 3">BDU141951</strain>
    </source>
</reference>
<proteinExistence type="predicted"/>
<dbReference type="RefSeq" id="WP_166282501.1">
    <property type="nucleotide sequence ID" value="NZ_JTHE03000066.1"/>
</dbReference>
<sequence length="112" mass="12390">MDKSTSKPPLHVHSHDGLEGQGHHHSEESLRAILNRLSRIEGHIRGVKTMIQESRPCPEVLIQIAAVRGALDRVARLILDEHLTQCVSRAAHAGNIEAEIAELKAALDRFLD</sequence>
<dbReference type="InterPro" id="IPR003735">
    <property type="entry name" value="Metal_Tscrpt_repr"/>
</dbReference>
<evidence type="ECO:0000313" key="2">
    <source>
        <dbReference type="EMBL" id="MCM1983614.1"/>
    </source>
</evidence>
<dbReference type="AlphaFoldDB" id="A0ABD4T518"/>
<dbReference type="GO" id="GO:0045892">
    <property type="term" value="P:negative regulation of DNA-templated transcription"/>
    <property type="evidence" value="ECO:0007669"/>
    <property type="project" value="UniProtKB-ARBA"/>
</dbReference>
<dbReference type="CDD" id="cd10158">
    <property type="entry name" value="CsoR-like_DUF156_1"/>
    <property type="match status" value="1"/>
</dbReference>
<dbReference type="PANTHER" id="PTHR33677">
    <property type="entry name" value="TRANSCRIPTIONAL REPRESSOR FRMR-RELATED"/>
    <property type="match status" value="1"/>
</dbReference>